<evidence type="ECO:0000313" key="3">
    <source>
        <dbReference type="Proteomes" id="UP000740926"/>
    </source>
</evidence>
<reference evidence="2 3" key="1">
    <citation type="journal article" date="2020" name="Microb. Genom.">
        <title>Genetic diversity of clinical and environmental Mucorales isolates obtained from an investigation of mucormycosis cases among solid organ transplant recipients.</title>
        <authorList>
            <person name="Nguyen M.H."/>
            <person name="Kaul D."/>
            <person name="Muto C."/>
            <person name="Cheng S.J."/>
            <person name="Richter R.A."/>
            <person name="Bruno V.M."/>
            <person name="Liu G."/>
            <person name="Beyhan S."/>
            <person name="Sundermann A.J."/>
            <person name="Mounaud S."/>
            <person name="Pasculle A.W."/>
            <person name="Nierman W.C."/>
            <person name="Driscoll E."/>
            <person name="Cumbie R."/>
            <person name="Clancy C.J."/>
            <person name="Dupont C.L."/>
        </authorList>
    </citation>
    <scope>NUCLEOTIDE SEQUENCE [LARGE SCALE GENOMIC DNA]</scope>
    <source>
        <strain evidence="2 3">GL24</strain>
    </source>
</reference>
<accession>A0A9P6XT56</accession>
<gene>
    <name evidence="2" type="ORF">G6F50_016394</name>
</gene>
<evidence type="ECO:0000313" key="2">
    <source>
        <dbReference type="EMBL" id="KAG1532015.1"/>
    </source>
</evidence>
<feature type="region of interest" description="Disordered" evidence="1">
    <location>
        <begin position="25"/>
        <end position="77"/>
    </location>
</feature>
<keyword evidence="3" id="KW-1185">Reference proteome</keyword>
<proteinExistence type="predicted"/>
<dbReference type="Proteomes" id="UP000740926">
    <property type="component" value="Unassembled WGS sequence"/>
</dbReference>
<name>A0A9P6XT56_9FUNG</name>
<dbReference type="EMBL" id="JAANIU010010268">
    <property type="protein sequence ID" value="KAG1532015.1"/>
    <property type="molecule type" value="Genomic_DNA"/>
</dbReference>
<comment type="caution">
    <text evidence="2">The sequence shown here is derived from an EMBL/GenBank/DDBJ whole genome shotgun (WGS) entry which is preliminary data.</text>
</comment>
<organism evidence="2 3">
    <name type="scientific">Rhizopus delemar</name>
    <dbReference type="NCBI Taxonomy" id="936053"/>
    <lineage>
        <taxon>Eukaryota</taxon>
        <taxon>Fungi</taxon>
        <taxon>Fungi incertae sedis</taxon>
        <taxon>Mucoromycota</taxon>
        <taxon>Mucoromycotina</taxon>
        <taxon>Mucoromycetes</taxon>
        <taxon>Mucorales</taxon>
        <taxon>Mucorineae</taxon>
        <taxon>Rhizopodaceae</taxon>
        <taxon>Rhizopus</taxon>
    </lineage>
</organism>
<evidence type="ECO:0000256" key="1">
    <source>
        <dbReference type="SAM" id="MobiDB-lite"/>
    </source>
</evidence>
<sequence length="77" mass="8542">MGALYGRTYTCVYMCILNRIGYDSALPHRNTHGRRHRPDAERRCQQPDPPNGEPRGSAGCRAEADRAAPQPVHAEPA</sequence>
<protein>
    <submittedName>
        <fullName evidence="2">Uncharacterized protein</fullName>
    </submittedName>
</protein>
<dbReference type="AlphaFoldDB" id="A0A9P6XT56"/>